<dbReference type="Gene3D" id="3.40.50.720">
    <property type="entry name" value="NAD(P)-binding Rossmann-like Domain"/>
    <property type="match status" value="1"/>
</dbReference>
<dbReference type="OrthoDB" id="4190732at2"/>
<dbReference type="KEGG" id="sclo:SCLO_1006250"/>
<accession>A0A1E1EZI1</accession>
<dbReference type="SUPFAM" id="SSF51735">
    <property type="entry name" value="NAD(P)-binding Rossmann-fold domains"/>
    <property type="match status" value="1"/>
</dbReference>
<dbReference type="InterPro" id="IPR013154">
    <property type="entry name" value="ADH-like_N"/>
</dbReference>
<dbReference type="InterPro" id="IPR051397">
    <property type="entry name" value="Zn-ADH-like_protein"/>
</dbReference>
<dbReference type="PANTHER" id="PTHR43677">
    <property type="entry name" value="SHORT-CHAIN DEHYDROGENASE/REDUCTASE"/>
    <property type="match status" value="1"/>
</dbReference>
<dbReference type="InterPro" id="IPR011032">
    <property type="entry name" value="GroES-like_sf"/>
</dbReference>
<dbReference type="GO" id="GO:0016491">
    <property type="term" value="F:oxidoreductase activity"/>
    <property type="evidence" value="ECO:0007669"/>
    <property type="project" value="InterPro"/>
</dbReference>
<dbReference type="InterPro" id="IPR020843">
    <property type="entry name" value="ER"/>
</dbReference>
<dbReference type="InterPro" id="IPR013149">
    <property type="entry name" value="ADH-like_C"/>
</dbReference>
<name>A0A1E1EZI1_9SPHN</name>
<dbReference type="RefSeq" id="WP_066515843.1">
    <property type="nucleotide sequence ID" value="NZ_AP017655.1"/>
</dbReference>
<dbReference type="SMART" id="SM00829">
    <property type="entry name" value="PKS_ER"/>
    <property type="match status" value="1"/>
</dbReference>
<evidence type="ECO:0000313" key="3">
    <source>
        <dbReference type="Proteomes" id="UP000218272"/>
    </source>
</evidence>
<dbReference type="EMBL" id="AP017655">
    <property type="protein sequence ID" value="BAV63665.1"/>
    <property type="molecule type" value="Genomic_DNA"/>
</dbReference>
<evidence type="ECO:0000313" key="2">
    <source>
        <dbReference type="EMBL" id="BAV63665.1"/>
    </source>
</evidence>
<keyword evidence="3" id="KW-1185">Reference proteome</keyword>
<dbReference type="SUPFAM" id="SSF50129">
    <property type="entry name" value="GroES-like"/>
    <property type="match status" value="1"/>
</dbReference>
<dbReference type="AlphaFoldDB" id="A0A1E1EZI1"/>
<dbReference type="Proteomes" id="UP000218272">
    <property type="component" value="Chromosome SCLO_1"/>
</dbReference>
<dbReference type="Pfam" id="PF00107">
    <property type="entry name" value="ADH_zinc_N"/>
    <property type="match status" value="1"/>
</dbReference>
<dbReference type="PANTHER" id="PTHR43677:SF4">
    <property type="entry name" value="QUINONE OXIDOREDUCTASE-LIKE PROTEIN 2"/>
    <property type="match status" value="1"/>
</dbReference>
<reference evidence="2 3" key="1">
    <citation type="submission" date="2016-10" db="EMBL/GenBank/DDBJ databases">
        <title>Complete Genome Sequence of the Nonylphenol-Degrading Bacterium Sphingobium cloacae JCM 10874T.</title>
        <authorList>
            <person name="Ootsuka M."/>
            <person name="Nishizawa T."/>
            <person name="Ohta H."/>
        </authorList>
    </citation>
    <scope>NUCLEOTIDE SEQUENCE [LARGE SCALE GENOMIC DNA]</scope>
    <source>
        <strain evidence="2 3">JCM 10874</strain>
    </source>
</reference>
<organism evidence="2 3">
    <name type="scientific">Sphingobium cloacae</name>
    <dbReference type="NCBI Taxonomy" id="120107"/>
    <lineage>
        <taxon>Bacteria</taxon>
        <taxon>Pseudomonadati</taxon>
        <taxon>Pseudomonadota</taxon>
        <taxon>Alphaproteobacteria</taxon>
        <taxon>Sphingomonadales</taxon>
        <taxon>Sphingomonadaceae</taxon>
        <taxon>Sphingobium</taxon>
    </lineage>
</organism>
<sequence length="327" mass="34466">MRALMCEHFGPPEELVMRDVPSPQPGKGEIRIRIMAASVNFPDSLIIRNLYQAKPPLPFSPGSEAAGIVEAVGEGVTGFKIGDRVAAMTTWGAFAEEVVVPASHCVPVPASMPFDIASSFTLVYGTAIHALKQRGRLQPGETLLVLGAGGGVGLAAVEVGKRMGARVIAAASSEEKLTLAKAHGADEFVNYADVDLKATIKELTGGKGVDVICDPVGGALAEPAFRSIGWDGRYLVIGFAAGDIPSIPLNLALVKGAAIVGVFWGSFLVREPALHLANVAELYEWYEEGALRPSISKRFSFGESAAAIRWIMDRKALGKVVVEMASA</sequence>
<dbReference type="Pfam" id="PF08240">
    <property type="entry name" value="ADH_N"/>
    <property type="match status" value="1"/>
</dbReference>
<dbReference type="InterPro" id="IPR036291">
    <property type="entry name" value="NAD(P)-bd_dom_sf"/>
</dbReference>
<proteinExistence type="predicted"/>
<evidence type="ECO:0000259" key="1">
    <source>
        <dbReference type="SMART" id="SM00829"/>
    </source>
</evidence>
<dbReference type="CDD" id="cd08241">
    <property type="entry name" value="QOR1"/>
    <property type="match status" value="1"/>
</dbReference>
<feature type="domain" description="Enoyl reductase (ER)" evidence="1">
    <location>
        <begin position="10"/>
        <end position="322"/>
    </location>
</feature>
<dbReference type="Gene3D" id="3.90.180.10">
    <property type="entry name" value="Medium-chain alcohol dehydrogenases, catalytic domain"/>
    <property type="match status" value="1"/>
</dbReference>
<protein>
    <submittedName>
        <fullName evidence="2">Oxidoreductase</fullName>
    </submittedName>
</protein>
<gene>
    <name evidence="2" type="ORF">SCLO_1006250</name>
</gene>